<organism evidence="1 2">
    <name type="scientific">Acinetobacter indicus</name>
    <dbReference type="NCBI Taxonomy" id="756892"/>
    <lineage>
        <taxon>Bacteria</taxon>
        <taxon>Pseudomonadati</taxon>
        <taxon>Pseudomonadota</taxon>
        <taxon>Gammaproteobacteria</taxon>
        <taxon>Moraxellales</taxon>
        <taxon>Moraxellaceae</taxon>
        <taxon>Acinetobacter</taxon>
    </lineage>
</organism>
<dbReference type="RefSeq" id="WP_163146031.1">
    <property type="nucleotide sequence ID" value="NZ_CP044455.1"/>
</dbReference>
<evidence type="ECO:0000313" key="1">
    <source>
        <dbReference type="EMBL" id="QIC70791.1"/>
    </source>
</evidence>
<protein>
    <submittedName>
        <fullName evidence="1">Uncharacterized protein</fullName>
    </submittedName>
</protein>
<dbReference type="Proteomes" id="UP000503440">
    <property type="component" value="Chromosome"/>
</dbReference>
<reference evidence="1 2" key="1">
    <citation type="submission" date="2019-09" db="EMBL/GenBank/DDBJ databases">
        <title>Non-baumannii Acinetobacter spp. carrying blaNDM-1 isolated in China.</title>
        <authorList>
            <person name="Cui C."/>
            <person name="Chen C."/>
            <person name="Sun J."/>
            <person name="Liu Y."/>
        </authorList>
    </citation>
    <scope>NUCLEOTIDE SEQUENCE [LARGE SCALE GENOMIC DNA]</scope>
    <source>
        <strain evidence="1 2">B18</strain>
    </source>
</reference>
<accession>A0A6C0Y3J1</accession>
<proteinExistence type="predicted"/>
<evidence type="ECO:0000313" key="2">
    <source>
        <dbReference type="Proteomes" id="UP000503440"/>
    </source>
</evidence>
<dbReference type="EMBL" id="CP044455">
    <property type="protein sequence ID" value="QIC70791.1"/>
    <property type="molecule type" value="Genomic_DNA"/>
</dbReference>
<dbReference type="AlphaFoldDB" id="A0A6C0Y3J1"/>
<gene>
    <name evidence="1" type="ORF">FSC09_10390</name>
</gene>
<sequence length="104" mass="11546">MTEIQLTNVQFAQLQLDNLVAKDKPYIESWSAGDVGSFNAIVNAVDYDNEFTFDMRGWSRQRVKSGTGAMIEVNEMNADQLYHLFTCYLSGLPSGVVTSLGEVS</sequence>
<name>A0A6C0Y3J1_9GAMM</name>